<accession>A0A6V8PN31</accession>
<dbReference type="InterPro" id="IPR035093">
    <property type="entry name" value="RelE/ParE_toxin_dom_sf"/>
</dbReference>
<proteinExistence type="predicted"/>
<evidence type="ECO:0000313" key="1">
    <source>
        <dbReference type="EMBL" id="GFP33184.1"/>
    </source>
</evidence>
<dbReference type="Pfam" id="PF15781">
    <property type="entry name" value="ParE-like_toxin"/>
    <property type="match status" value="1"/>
</dbReference>
<protein>
    <recommendedName>
        <fullName evidence="3">mRNA interferase RelE/StbE</fullName>
    </recommendedName>
</protein>
<dbReference type="AlphaFoldDB" id="A0A6V8PN31"/>
<dbReference type="Gene3D" id="3.30.2310.20">
    <property type="entry name" value="RelE-like"/>
    <property type="match status" value="1"/>
</dbReference>
<reference evidence="1 2" key="1">
    <citation type="journal article" date="2020" name="Front. Microbiol.">
        <title>Single-cell genomics of novel Actinobacteria with the Wood-Ljungdahl pathway discovered in a serpentinizing system.</title>
        <authorList>
            <person name="Merino N."/>
            <person name="Kawai M."/>
            <person name="Boyd E.S."/>
            <person name="Colman D.R."/>
            <person name="McGlynn S.E."/>
            <person name="Nealson K.H."/>
            <person name="Kurokawa K."/>
            <person name="Hongoh Y."/>
        </authorList>
    </citation>
    <scope>NUCLEOTIDE SEQUENCE [LARGE SCALE GENOMIC DNA]</scope>
    <source>
        <strain evidence="1 2">S42</strain>
    </source>
</reference>
<name>A0A6V8PN31_9ACTN</name>
<evidence type="ECO:0008006" key="3">
    <source>
        <dbReference type="Google" id="ProtNLM"/>
    </source>
</evidence>
<organism evidence="1 2">
    <name type="scientific">Candidatus Hakubella thermalkaliphila</name>
    <dbReference type="NCBI Taxonomy" id="2754717"/>
    <lineage>
        <taxon>Bacteria</taxon>
        <taxon>Bacillati</taxon>
        <taxon>Actinomycetota</taxon>
        <taxon>Actinomycetota incertae sedis</taxon>
        <taxon>Candidatus Hakubellales</taxon>
        <taxon>Candidatus Hakubellaceae</taxon>
        <taxon>Candidatus Hakubella</taxon>
    </lineage>
</organism>
<dbReference type="EMBL" id="BLSA01000315">
    <property type="protein sequence ID" value="GFP33184.1"/>
    <property type="molecule type" value="Genomic_DNA"/>
</dbReference>
<dbReference type="Proteomes" id="UP000568877">
    <property type="component" value="Unassembled WGS sequence"/>
</dbReference>
<dbReference type="InterPro" id="IPR031552">
    <property type="entry name" value="ParE-like_toxin"/>
</dbReference>
<gene>
    <name evidence="1" type="ORF">HKBW3S42_01506</name>
</gene>
<comment type="caution">
    <text evidence="1">The sequence shown here is derived from an EMBL/GenBank/DDBJ whole genome shotgun (WGS) entry which is preliminary data.</text>
</comment>
<dbReference type="SUPFAM" id="SSF143011">
    <property type="entry name" value="RelE-like"/>
    <property type="match status" value="1"/>
</dbReference>
<evidence type="ECO:0000313" key="2">
    <source>
        <dbReference type="Proteomes" id="UP000568877"/>
    </source>
</evidence>
<sequence>MDILYKPPFKRFVKKQSRAFQLAIEDEVEGVRNTPDMGEAKKGDLSGLRVHKFKFQRQEYLIAYKEESNIIIFYMIGTHENFYRELKKYLREVE</sequence>